<feature type="transmembrane region" description="Helical" evidence="1">
    <location>
        <begin position="12"/>
        <end position="33"/>
    </location>
</feature>
<keyword evidence="1" id="KW-0472">Membrane</keyword>
<keyword evidence="1" id="KW-0812">Transmembrane</keyword>
<dbReference type="RefSeq" id="WP_181505183.1">
    <property type="nucleotide sequence ID" value="NZ_JACDUO010000002.1"/>
</dbReference>
<gene>
    <name evidence="2" type="ORF">HNP94_001445</name>
</gene>
<feature type="transmembrane region" description="Helical" evidence="1">
    <location>
        <begin position="53"/>
        <end position="79"/>
    </location>
</feature>
<evidence type="ECO:0000256" key="1">
    <source>
        <dbReference type="SAM" id="Phobius"/>
    </source>
</evidence>
<accession>A0A7J9PMC7</accession>
<proteinExistence type="predicted"/>
<organism evidence="2 3">
    <name type="scientific">Methanococcus maripaludis</name>
    <name type="common">Methanococcus deltae</name>
    <dbReference type="NCBI Taxonomy" id="39152"/>
    <lineage>
        <taxon>Archaea</taxon>
        <taxon>Methanobacteriati</taxon>
        <taxon>Methanobacteriota</taxon>
        <taxon>Methanomada group</taxon>
        <taxon>Methanococci</taxon>
        <taxon>Methanococcales</taxon>
        <taxon>Methanococcaceae</taxon>
        <taxon>Methanococcus</taxon>
    </lineage>
</organism>
<reference evidence="2 3" key="1">
    <citation type="submission" date="2020-07" db="EMBL/GenBank/DDBJ databases">
        <title>Genomic Encyclopedia of Type Strains, Phase IV (KMG-V): Genome sequencing to study the core and pangenomes of soil and plant-associated prokaryotes.</title>
        <authorList>
            <person name="Whitman W."/>
        </authorList>
    </citation>
    <scope>NUCLEOTIDE SEQUENCE [LARGE SCALE GENOMIC DNA]</scope>
    <source>
        <strain evidence="2 3">C13</strain>
    </source>
</reference>
<keyword evidence="1" id="KW-1133">Transmembrane helix</keyword>
<protein>
    <submittedName>
        <fullName evidence="2">Putative MFS family arabinose efflux permease</fullName>
    </submittedName>
</protein>
<comment type="caution">
    <text evidence="2">The sequence shown here is derived from an EMBL/GenBank/DDBJ whole genome shotgun (WGS) entry which is preliminary data.</text>
</comment>
<dbReference type="EMBL" id="JACDUO010000002">
    <property type="protein sequence ID" value="MBA2864423.1"/>
    <property type="molecule type" value="Genomic_DNA"/>
</dbReference>
<dbReference type="Proteomes" id="UP000567099">
    <property type="component" value="Unassembled WGS sequence"/>
</dbReference>
<name>A0A7J9PMC7_METMI</name>
<sequence length="91" mass="10333">MAKITQKQFDKIFYYIITVFCGLTALFGIFVILTPFHNETVVINSVNPEIVNLAYGIQHLGNTIIGCGIIVLSTLLWAYNRIKLIKRGETW</sequence>
<evidence type="ECO:0000313" key="3">
    <source>
        <dbReference type="Proteomes" id="UP000567099"/>
    </source>
</evidence>
<dbReference type="AlphaFoldDB" id="A0A7J9PMC7"/>
<evidence type="ECO:0000313" key="2">
    <source>
        <dbReference type="EMBL" id="MBA2864423.1"/>
    </source>
</evidence>